<gene>
    <name evidence="2" type="ORF">ACFO4E_08190</name>
</gene>
<comment type="caution">
    <text evidence="2">The sequence shown here is derived from an EMBL/GenBank/DDBJ whole genome shotgun (WGS) entry which is preliminary data.</text>
</comment>
<protein>
    <submittedName>
        <fullName evidence="2">Uncharacterized protein</fullName>
    </submittedName>
</protein>
<evidence type="ECO:0000313" key="2">
    <source>
        <dbReference type="EMBL" id="MFC4561835.1"/>
    </source>
</evidence>
<feature type="region of interest" description="Disordered" evidence="1">
    <location>
        <begin position="22"/>
        <end position="89"/>
    </location>
</feature>
<organism evidence="2 3">
    <name type="scientific">Nocardiopsis mangrovi</name>
    <dbReference type="NCBI Taxonomy" id="1179818"/>
    <lineage>
        <taxon>Bacteria</taxon>
        <taxon>Bacillati</taxon>
        <taxon>Actinomycetota</taxon>
        <taxon>Actinomycetes</taxon>
        <taxon>Streptosporangiales</taxon>
        <taxon>Nocardiopsidaceae</taxon>
        <taxon>Nocardiopsis</taxon>
    </lineage>
</organism>
<dbReference type="RefSeq" id="WP_378572478.1">
    <property type="nucleotide sequence ID" value="NZ_JBHSFQ010000005.1"/>
</dbReference>
<dbReference type="EMBL" id="JBHSFQ010000005">
    <property type="protein sequence ID" value="MFC4561835.1"/>
    <property type="molecule type" value="Genomic_DNA"/>
</dbReference>
<keyword evidence="3" id="KW-1185">Reference proteome</keyword>
<evidence type="ECO:0000256" key="1">
    <source>
        <dbReference type="SAM" id="MobiDB-lite"/>
    </source>
</evidence>
<evidence type="ECO:0000313" key="3">
    <source>
        <dbReference type="Proteomes" id="UP001595923"/>
    </source>
</evidence>
<proteinExistence type="predicted"/>
<reference evidence="3" key="1">
    <citation type="journal article" date="2019" name="Int. J. Syst. Evol. Microbiol.">
        <title>The Global Catalogue of Microorganisms (GCM) 10K type strain sequencing project: providing services to taxonomists for standard genome sequencing and annotation.</title>
        <authorList>
            <consortium name="The Broad Institute Genomics Platform"/>
            <consortium name="The Broad Institute Genome Sequencing Center for Infectious Disease"/>
            <person name="Wu L."/>
            <person name="Ma J."/>
        </authorList>
    </citation>
    <scope>NUCLEOTIDE SEQUENCE [LARGE SCALE GENOMIC DNA]</scope>
    <source>
        <strain evidence="3">XZYJ18</strain>
    </source>
</reference>
<name>A0ABV9DSG7_9ACTN</name>
<accession>A0ABV9DSG7</accession>
<feature type="compositionally biased region" description="Low complexity" evidence="1">
    <location>
        <begin position="31"/>
        <end position="44"/>
    </location>
</feature>
<sequence>MEHLTALLRAFIRAVWPPHTGTRVRNRQTHRTTSSGRHTTTGSRCAPEPTTARPHRDDELSHVGRHRIPHRFADRTQPLPRTPIVDAPGIDPLAGIVGGHYRAHERRILEGVGR</sequence>
<dbReference type="Proteomes" id="UP001595923">
    <property type="component" value="Unassembled WGS sequence"/>
</dbReference>